<comment type="catalytic activity">
    <reaction evidence="10">
        <text>L-threonyl-[protein] + ATP = O-phospho-L-threonyl-[protein] + ADP + H(+)</text>
        <dbReference type="Rhea" id="RHEA:46608"/>
        <dbReference type="Rhea" id="RHEA-COMP:11060"/>
        <dbReference type="Rhea" id="RHEA-COMP:11605"/>
        <dbReference type="ChEBI" id="CHEBI:15378"/>
        <dbReference type="ChEBI" id="CHEBI:30013"/>
        <dbReference type="ChEBI" id="CHEBI:30616"/>
        <dbReference type="ChEBI" id="CHEBI:61977"/>
        <dbReference type="ChEBI" id="CHEBI:456216"/>
        <dbReference type="EC" id="2.7.11.1"/>
    </reaction>
</comment>
<keyword evidence="5" id="KW-1133">Transmembrane helix</keyword>
<sequence>MGHVVVLAVCFLALLPGWACGLGSMSSISVAYGEDGPVFCGLSSDGSHIVTCFGVDASVLYGAPPNILFLGLTAGDGFVCGLLLDSRQPYCWGSNSYVKSGVPQPMIEGAKYSELSTGDNHLCALRTAADEIHGLNAVIDCWGYNMTATHVIDEAVSTISAGSVFNCGLFAQNRTVFCWGDETVSGVVGLAPRDVRFQSIGAGGYHVCGVLENAQVLCLGRSLEMQQVAPASAIGDGDVNIVPMDVMVSVVGGRFHACGIRSLDHQVACWGFVLRNSTSPPKELKMYALVAGDYFTCGVTAETSMMPRCWGNRVPMALPMAVPPGICVPNACSHGYYNYENHGEVGSTKVCCPEDWYELSPCNATADRVCQYDCSKCVTETDQELEVDTLSAAYLCS</sequence>
<keyword evidence="7" id="KW-1015">Disulfide bond</keyword>
<dbReference type="PANTHER" id="PTHR47460:SF1">
    <property type="entry name" value="SERINE_THREONINE-PROTEIN KINASE-LIKE PROTEIN ACR4"/>
    <property type="match status" value="1"/>
</dbReference>
<evidence type="ECO:0000256" key="1">
    <source>
        <dbReference type="ARBA" id="ARBA00004479"/>
    </source>
</evidence>
<dbReference type="OrthoDB" id="1895016at2759"/>
<dbReference type="EMBL" id="PQIB02000014">
    <property type="protein sequence ID" value="RLM69879.1"/>
    <property type="molecule type" value="Genomic_DNA"/>
</dbReference>
<evidence type="ECO:0000256" key="4">
    <source>
        <dbReference type="ARBA" id="ARBA00022729"/>
    </source>
</evidence>
<evidence type="ECO:0000256" key="10">
    <source>
        <dbReference type="ARBA" id="ARBA00047899"/>
    </source>
</evidence>
<keyword evidence="8 14" id="KW-0675">Receptor</keyword>
<dbReference type="AlphaFoldDB" id="A0A3L6Q4P7"/>
<keyword evidence="15" id="KW-1185">Reference proteome</keyword>
<accession>A0A3L6Q4P7</accession>
<dbReference type="STRING" id="4540.A0A3L6Q4P7"/>
<dbReference type="GO" id="GO:0004674">
    <property type="term" value="F:protein serine/threonine kinase activity"/>
    <property type="evidence" value="ECO:0007669"/>
    <property type="project" value="UniProtKB-KW"/>
</dbReference>
<organism evidence="14 15">
    <name type="scientific">Panicum miliaceum</name>
    <name type="common">Proso millet</name>
    <name type="synonym">Broomcorn millet</name>
    <dbReference type="NCBI Taxonomy" id="4540"/>
    <lineage>
        <taxon>Eukaryota</taxon>
        <taxon>Viridiplantae</taxon>
        <taxon>Streptophyta</taxon>
        <taxon>Embryophyta</taxon>
        <taxon>Tracheophyta</taxon>
        <taxon>Spermatophyta</taxon>
        <taxon>Magnoliopsida</taxon>
        <taxon>Liliopsida</taxon>
        <taxon>Poales</taxon>
        <taxon>Poaceae</taxon>
        <taxon>PACMAD clade</taxon>
        <taxon>Panicoideae</taxon>
        <taxon>Panicodae</taxon>
        <taxon>Paniceae</taxon>
        <taxon>Panicinae</taxon>
        <taxon>Panicum</taxon>
        <taxon>Panicum sect. Panicum</taxon>
    </lineage>
</organism>
<keyword evidence="3" id="KW-0812">Transmembrane</keyword>
<dbReference type="Gene3D" id="2.130.10.30">
    <property type="entry name" value="Regulator of chromosome condensation 1/beta-lactamase-inhibitor protein II"/>
    <property type="match status" value="1"/>
</dbReference>
<evidence type="ECO:0000256" key="13">
    <source>
        <dbReference type="SAM" id="SignalP"/>
    </source>
</evidence>
<dbReference type="FunFam" id="2.130.10.30:FF:000044">
    <property type="entry name" value="Serine/threonine-protein kinase-like protein CR4"/>
    <property type="match status" value="1"/>
</dbReference>
<dbReference type="Proteomes" id="UP000275267">
    <property type="component" value="Unassembled WGS sequence"/>
</dbReference>
<evidence type="ECO:0000256" key="12">
    <source>
        <dbReference type="PROSITE-ProRule" id="PRU00235"/>
    </source>
</evidence>
<protein>
    <recommendedName>
        <fullName evidence="2">non-specific serine/threonine protein kinase</fullName>
        <ecNumber evidence="2">2.7.11.1</ecNumber>
    </recommendedName>
</protein>
<evidence type="ECO:0000256" key="7">
    <source>
        <dbReference type="ARBA" id="ARBA00023157"/>
    </source>
</evidence>
<keyword evidence="14" id="KW-0808">Transferase</keyword>
<keyword evidence="6" id="KW-0472">Membrane</keyword>
<dbReference type="GO" id="GO:0016020">
    <property type="term" value="C:membrane"/>
    <property type="evidence" value="ECO:0007669"/>
    <property type="project" value="UniProtKB-SubCell"/>
</dbReference>
<evidence type="ECO:0000256" key="6">
    <source>
        <dbReference type="ARBA" id="ARBA00023136"/>
    </source>
</evidence>
<feature type="repeat" description="RCC1" evidence="12">
    <location>
        <begin position="174"/>
        <end position="213"/>
    </location>
</feature>
<evidence type="ECO:0000256" key="3">
    <source>
        <dbReference type="ARBA" id="ARBA00022692"/>
    </source>
</evidence>
<evidence type="ECO:0000256" key="8">
    <source>
        <dbReference type="ARBA" id="ARBA00023170"/>
    </source>
</evidence>
<keyword evidence="9" id="KW-0325">Glycoprotein</keyword>
<keyword evidence="4 13" id="KW-0732">Signal</keyword>
<evidence type="ECO:0000256" key="11">
    <source>
        <dbReference type="ARBA" id="ARBA00048679"/>
    </source>
</evidence>
<comment type="catalytic activity">
    <reaction evidence="11">
        <text>L-seryl-[protein] + ATP = O-phospho-L-seryl-[protein] + ADP + H(+)</text>
        <dbReference type="Rhea" id="RHEA:17989"/>
        <dbReference type="Rhea" id="RHEA-COMP:9863"/>
        <dbReference type="Rhea" id="RHEA-COMP:11604"/>
        <dbReference type="ChEBI" id="CHEBI:15378"/>
        <dbReference type="ChEBI" id="CHEBI:29999"/>
        <dbReference type="ChEBI" id="CHEBI:30616"/>
        <dbReference type="ChEBI" id="CHEBI:83421"/>
        <dbReference type="ChEBI" id="CHEBI:456216"/>
        <dbReference type="EC" id="2.7.11.1"/>
    </reaction>
</comment>
<feature type="signal peptide" evidence="13">
    <location>
        <begin position="1"/>
        <end position="21"/>
    </location>
</feature>
<dbReference type="PROSITE" id="PS50012">
    <property type="entry name" value="RCC1_3"/>
    <property type="match status" value="1"/>
</dbReference>
<evidence type="ECO:0000256" key="5">
    <source>
        <dbReference type="ARBA" id="ARBA00022989"/>
    </source>
</evidence>
<evidence type="ECO:0000313" key="15">
    <source>
        <dbReference type="Proteomes" id="UP000275267"/>
    </source>
</evidence>
<dbReference type="InterPro" id="IPR000408">
    <property type="entry name" value="Reg_chr_condens"/>
</dbReference>
<comment type="caution">
    <text evidence="14">The sequence shown here is derived from an EMBL/GenBank/DDBJ whole genome shotgun (WGS) entry which is preliminary data.</text>
</comment>
<reference evidence="15" key="1">
    <citation type="journal article" date="2019" name="Nat. Commun.">
        <title>The genome of broomcorn millet.</title>
        <authorList>
            <person name="Zou C."/>
            <person name="Miki D."/>
            <person name="Li D."/>
            <person name="Tang Q."/>
            <person name="Xiao L."/>
            <person name="Rajput S."/>
            <person name="Deng P."/>
            <person name="Jia W."/>
            <person name="Huang R."/>
            <person name="Zhang M."/>
            <person name="Sun Y."/>
            <person name="Hu J."/>
            <person name="Fu X."/>
            <person name="Schnable P.S."/>
            <person name="Li F."/>
            <person name="Zhang H."/>
            <person name="Feng B."/>
            <person name="Zhu X."/>
            <person name="Liu R."/>
            <person name="Schnable J.C."/>
            <person name="Zhu J.-K."/>
            <person name="Zhang H."/>
        </authorList>
    </citation>
    <scope>NUCLEOTIDE SEQUENCE [LARGE SCALE GENOMIC DNA]</scope>
</reference>
<keyword evidence="14" id="KW-0418">Kinase</keyword>
<gene>
    <name evidence="14" type="ORF">C2845_PM17G06840</name>
</gene>
<name>A0A3L6Q4P7_PANMI</name>
<dbReference type="InterPro" id="IPR009091">
    <property type="entry name" value="RCC1/BLIP-II"/>
</dbReference>
<dbReference type="EC" id="2.7.11.1" evidence="2"/>
<proteinExistence type="predicted"/>
<evidence type="ECO:0000256" key="9">
    <source>
        <dbReference type="ARBA" id="ARBA00023180"/>
    </source>
</evidence>
<evidence type="ECO:0000256" key="2">
    <source>
        <dbReference type="ARBA" id="ARBA00012513"/>
    </source>
</evidence>
<dbReference type="PANTHER" id="PTHR47460">
    <property type="entry name" value="SERINE/THREONINE-PROTEIN KINASE-LIKE PROTEIN ACR4"/>
    <property type="match status" value="1"/>
</dbReference>
<comment type="subcellular location">
    <subcellularLocation>
        <location evidence="1">Membrane</location>
        <topology evidence="1">Single-pass type I membrane protein</topology>
    </subcellularLocation>
</comment>
<dbReference type="SUPFAM" id="SSF50985">
    <property type="entry name" value="RCC1/BLIP-II"/>
    <property type="match status" value="1"/>
</dbReference>
<evidence type="ECO:0000313" key="14">
    <source>
        <dbReference type="EMBL" id="RLM69879.1"/>
    </source>
</evidence>
<feature type="chain" id="PRO_5018286056" description="non-specific serine/threonine protein kinase" evidence="13">
    <location>
        <begin position="22"/>
        <end position="397"/>
    </location>
</feature>